<name>A0A938YNZ6_9ACTN</name>
<dbReference type="InterPro" id="IPR023753">
    <property type="entry name" value="FAD/NAD-binding_dom"/>
</dbReference>
<feature type="non-terminal residue" evidence="4">
    <location>
        <position position="283"/>
    </location>
</feature>
<dbReference type="Gene3D" id="3.50.50.60">
    <property type="entry name" value="FAD/NAD(P)-binding domain"/>
    <property type="match status" value="2"/>
</dbReference>
<dbReference type="PRINTS" id="PR00368">
    <property type="entry name" value="FADPNR"/>
</dbReference>
<proteinExistence type="predicted"/>
<evidence type="ECO:0000256" key="1">
    <source>
        <dbReference type="ARBA" id="ARBA00023002"/>
    </source>
</evidence>
<gene>
    <name evidence="4" type="ORF">JL107_07770</name>
</gene>
<evidence type="ECO:0000256" key="2">
    <source>
        <dbReference type="SAM" id="MobiDB-lite"/>
    </source>
</evidence>
<evidence type="ECO:0000313" key="5">
    <source>
        <dbReference type="Proteomes" id="UP000663801"/>
    </source>
</evidence>
<dbReference type="PANTHER" id="PTHR42949">
    <property type="entry name" value="ANAEROBIC GLYCEROL-3-PHOSPHATE DEHYDROGENASE SUBUNIT B"/>
    <property type="match status" value="1"/>
</dbReference>
<feature type="region of interest" description="Disordered" evidence="2">
    <location>
        <begin position="106"/>
        <end position="140"/>
    </location>
</feature>
<dbReference type="InterPro" id="IPR051691">
    <property type="entry name" value="Metab_Enz_Cyan_OpOx_G3PDH"/>
</dbReference>
<protein>
    <submittedName>
        <fullName evidence="4">FAD-dependent oxidoreductase</fullName>
    </submittedName>
</protein>
<reference evidence="4" key="1">
    <citation type="submission" date="2021-01" db="EMBL/GenBank/DDBJ databases">
        <title>KCTC 19127 draft genome.</title>
        <authorList>
            <person name="An D."/>
        </authorList>
    </citation>
    <scope>NUCLEOTIDE SEQUENCE</scope>
    <source>
        <strain evidence="4">KCTC 19127</strain>
    </source>
</reference>
<dbReference type="GO" id="GO:0016491">
    <property type="term" value="F:oxidoreductase activity"/>
    <property type="evidence" value="ECO:0007669"/>
    <property type="project" value="UniProtKB-KW"/>
</dbReference>
<comment type="caution">
    <text evidence="4">The sequence shown here is derived from an EMBL/GenBank/DDBJ whole genome shotgun (WGS) entry which is preliminary data.</text>
</comment>
<dbReference type="PANTHER" id="PTHR42949:SF3">
    <property type="entry name" value="ANAEROBIC GLYCEROL-3-PHOSPHATE DEHYDROGENASE SUBUNIT B"/>
    <property type="match status" value="1"/>
</dbReference>
<dbReference type="EMBL" id="JAERWL010000006">
    <property type="protein sequence ID" value="MBM9476335.1"/>
    <property type="molecule type" value="Genomic_DNA"/>
</dbReference>
<accession>A0A938YNZ6</accession>
<dbReference type="PRINTS" id="PR00469">
    <property type="entry name" value="PNDRDTASEII"/>
</dbReference>
<feature type="region of interest" description="Disordered" evidence="2">
    <location>
        <begin position="232"/>
        <end position="283"/>
    </location>
</feature>
<feature type="domain" description="FAD/NAD(P)-binding" evidence="3">
    <location>
        <begin position="39"/>
        <end position="176"/>
    </location>
</feature>
<dbReference type="InterPro" id="IPR036188">
    <property type="entry name" value="FAD/NAD-bd_sf"/>
</dbReference>
<organism evidence="4 5">
    <name type="scientific">Nakamurella flavida</name>
    <dbReference type="NCBI Taxonomy" id="363630"/>
    <lineage>
        <taxon>Bacteria</taxon>
        <taxon>Bacillati</taxon>
        <taxon>Actinomycetota</taxon>
        <taxon>Actinomycetes</taxon>
        <taxon>Nakamurellales</taxon>
        <taxon>Nakamurellaceae</taxon>
        <taxon>Nakamurella</taxon>
    </lineage>
</organism>
<keyword evidence="1" id="KW-0560">Oxidoreductase</keyword>
<keyword evidence="5" id="KW-1185">Reference proteome</keyword>
<dbReference type="Proteomes" id="UP000663801">
    <property type="component" value="Unassembled WGS sequence"/>
</dbReference>
<dbReference type="AlphaFoldDB" id="A0A938YNZ6"/>
<dbReference type="SUPFAM" id="SSF51905">
    <property type="entry name" value="FAD/NAD(P)-binding domain"/>
    <property type="match status" value="1"/>
</dbReference>
<dbReference type="Pfam" id="PF07992">
    <property type="entry name" value="Pyr_redox_2"/>
    <property type="match status" value="1"/>
</dbReference>
<sequence length="283" mass="27752">MVARTSAAGRPRGVIRDGEVPGSILGFTGPAGDPAPACDVLVVGAGPAGLSAALTAARTGLRVTVADRASGPGGAMLTDAEVRWAQETVEELAGLGAELLFGTEVEQLSPGPEPGTPADGDPRGAGSDDDPGAGADPGGGVEVFVRHGAGRRNRIAAGRVVLATGAVERPALFPGNGTPGVMPAGAVRAFLLRYGVLAGEQVVLLAGDDDAYRVAGDLLAVGAAVALVDPRPDPDGAPAATYPGKSYDPVPTGSVLNESSVTGVVTGDAGGRGGVRVRAADGT</sequence>
<evidence type="ECO:0000259" key="3">
    <source>
        <dbReference type="Pfam" id="PF07992"/>
    </source>
</evidence>
<evidence type="ECO:0000313" key="4">
    <source>
        <dbReference type="EMBL" id="MBM9476335.1"/>
    </source>
</evidence>